<keyword evidence="5" id="KW-0175">Coiled coil</keyword>
<feature type="compositionally biased region" description="Polar residues" evidence="6">
    <location>
        <begin position="454"/>
        <end position="468"/>
    </location>
</feature>
<proteinExistence type="inferred from homology"/>
<feature type="coiled-coil region" evidence="5">
    <location>
        <begin position="715"/>
        <end position="742"/>
    </location>
</feature>
<dbReference type="InterPro" id="IPR005522">
    <property type="entry name" value="IPK"/>
</dbReference>
<feature type="compositionally biased region" description="Basic and acidic residues" evidence="6">
    <location>
        <begin position="231"/>
        <end position="240"/>
    </location>
</feature>
<feature type="compositionally biased region" description="Low complexity" evidence="6">
    <location>
        <begin position="599"/>
        <end position="614"/>
    </location>
</feature>
<dbReference type="STRING" id="763406.A0A1E3NFW5"/>
<evidence type="ECO:0000313" key="7">
    <source>
        <dbReference type="EMBL" id="ODQ45012.1"/>
    </source>
</evidence>
<feature type="region of interest" description="Disordered" evidence="6">
    <location>
        <begin position="405"/>
        <end position="468"/>
    </location>
</feature>
<dbReference type="SUPFAM" id="SSF56104">
    <property type="entry name" value="SAICAR synthase-like"/>
    <property type="match status" value="1"/>
</dbReference>
<evidence type="ECO:0000256" key="6">
    <source>
        <dbReference type="SAM" id="MobiDB-lite"/>
    </source>
</evidence>
<comment type="similarity">
    <text evidence="1 4">Belongs to the inositol phosphokinase (IPK) family.</text>
</comment>
<dbReference type="AlphaFoldDB" id="A0A1E3NFW5"/>
<evidence type="ECO:0000256" key="4">
    <source>
        <dbReference type="RuleBase" id="RU363090"/>
    </source>
</evidence>
<evidence type="ECO:0000256" key="2">
    <source>
        <dbReference type="ARBA" id="ARBA00022679"/>
    </source>
</evidence>
<feature type="region of interest" description="Disordered" evidence="6">
    <location>
        <begin position="1"/>
        <end position="37"/>
    </location>
</feature>
<feature type="compositionally biased region" description="Basic and acidic residues" evidence="6">
    <location>
        <begin position="440"/>
        <end position="451"/>
    </location>
</feature>
<evidence type="ECO:0000256" key="3">
    <source>
        <dbReference type="ARBA" id="ARBA00022777"/>
    </source>
</evidence>
<feature type="compositionally biased region" description="Basic and acidic residues" evidence="6">
    <location>
        <begin position="247"/>
        <end position="256"/>
    </location>
</feature>
<dbReference type="GO" id="GO:0008440">
    <property type="term" value="F:inositol-1,4,5-trisphosphate 3-kinase activity"/>
    <property type="evidence" value="ECO:0007669"/>
    <property type="project" value="TreeGrafter"/>
</dbReference>
<name>A0A1E3NFW5_9ASCO</name>
<dbReference type="Gene3D" id="3.30.470.160">
    <property type="entry name" value="Inositol polyphosphate kinase"/>
    <property type="match status" value="1"/>
</dbReference>
<dbReference type="EC" id="2.7.-.-" evidence="4"/>
<evidence type="ECO:0000256" key="5">
    <source>
        <dbReference type="SAM" id="Coils"/>
    </source>
</evidence>
<reference evidence="7 8" key="1">
    <citation type="journal article" date="2016" name="Proc. Natl. Acad. Sci. U.S.A.">
        <title>Comparative genomics of biotechnologically important yeasts.</title>
        <authorList>
            <person name="Riley R."/>
            <person name="Haridas S."/>
            <person name="Wolfe K.H."/>
            <person name="Lopes M.R."/>
            <person name="Hittinger C.T."/>
            <person name="Goeker M."/>
            <person name="Salamov A.A."/>
            <person name="Wisecaver J.H."/>
            <person name="Long T.M."/>
            <person name="Calvey C.H."/>
            <person name="Aerts A.L."/>
            <person name="Barry K.W."/>
            <person name="Choi C."/>
            <person name="Clum A."/>
            <person name="Coughlan A.Y."/>
            <person name="Deshpande S."/>
            <person name="Douglass A.P."/>
            <person name="Hanson S.J."/>
            <person name="Klenk H.-P."/>
            <person name="LaButti K.M."/>
            <person name="Lapidus A."/>
            <person name="Lindquist E.A."/>
            <person name="Lipzen A.M."/>
            <person name="Meier-Kolthoff J.P."/>
            <person name="Ohm R.A."/>
            <person name="Otillar R.P."/>
            <person name="Pangilinan J.L."/>
            <person name="Peng Y."/>
            <person name="Rokas A."/>
            <person name="Rosa C.A."/>
            <person name="Scheuner C."/>
            <person name="Sibirny A.A."/>
            <person name="Slot J.C."/>
            <person name="Stielow J.B."/>
            <person name="Sun H."/>
            <person name="Kurtzman C.P."/>
            <person name="Blackwell M."/>
            <person name="Grigoriev I.V."/>
            <person name="Jeffries T.W."/>
        </authorList>
    </citation>
    <scope>NUCLEOTIDE SEQUENCE [LARGE SCALE GENOMIC DNA]</scope>
    <source>
        <strain evidence="7 8">NRRL Y-2026</strain>
    </source>
</reference>
<dbReference type="GO" id="GO:0046854">
    <property type="term" value="P:phosphatidylinositol phosphate biosynthetic process"/>
    <property type="evidence" value="ECO:0007669"/>
    <property type="project" value="TreeGrafter"/>
</dbReference>
<feature type="compositionally biased region" description="Basic and acidic residues" evidence="6">
    <location>
        <begin position="271"/>
        <end position="284"/>
    </location>
</feature>
<feature type="region of interest" description="Disordered" evidence="6">
    <location>
        <begin position="569"/>
        <end position="614"/>
    </location>
</feature>
<evidence type="ECO:0000256" key="1">
    <source>
        <dbReference type="ARBA" id="ARBA00007374"/>
    </source>
</evidence>
<accession>A0A1E3NFW5</accession>
<sequence>MTDHTGEAAPNTRTELTKTQLSCDTLPNETSNDSLSSTKVTTKVVNNMAGRKAAKSLRLFRGSIAEPNVINSDASDSTTYHDSSLSNHQHREINIELNHPCTLKEKSSNHVIPDSPSPRKLSNDHNPTPTAIPEISAGLYINTQIPSNIKTTSHLRSESTDTHNVITLNKDQVSQTNPQPPLPLLEPVSSAIYFPHAAPNDSSNTSPEHLTAEAEFDHPENEEIVGDMEGLSEKSEESSTHKTSLKGTEEKTKDTVAQELKGNDAGGLTSIEDHSSSEVNRDNQKATNVDITLDPSRSEIMKCTSFTTAFSTSPDYSNERFVEKNSDDDIKYPLAVELQPFKNKVGGHTAIFKFSHRAVCKALVNRENTWYENIEILHPELLKFMPRYIGVLNVRYSTILDDSSEDLGPSHNGSVESSVTGNPSLNEPSAESDQLNNGHDFPKTHRNDVHNAKMTGTNKDTSNSIAKKNSLSKLNEDYEFPEVVLEDNIHIVPQSFWSRYTSPKIENSELINCDKVCHNFSFASPLDKPVTLSSPVQNDNQTGSTSVNTKLKELVLSEVFAPIRDYTKKARDSRKNSHYSNNPRDRRSSYQSDLAAEGSKSTFSPSSATSALSKYKSYDPNSGNLFSDPNTSTFPRFHRYSTSSMITSPTQKNEKSRHGKVFCNSITEGCPTEILEDEDTSIIGPSSVQSDDIKLHRNFRNDSSTAEQEMKFPDRETFMSNLKKLSRNKESEEDAIVDEEDADNVNESDIFDMEGVKDPVEHKSLVTGTNNERNRSIPEISYNGQENKTMQEGPHKHTLRKHTRFERFILLEDLTTGMKYPCVLDLKMGTRQYGVEAKPSKKASQRKKCYQTTSRELGTRICGMQVWDAKKLEFVNRDKYFGRRVKVGYQFFLSLSRFLYDGESIFSVVKHLPKLIEDLKELVDTFENLIDYRLYGSSILLMYDSELDRKNRDESTIIVRLIDFAQCVIGGSEFSDKTTFPPVHKGAPDVGYIRGLKSLIYYFGVMFREFTGGHEYASFSEAWEIIRKLDKEKVFNCNCQWLDEFDNGESQCPFEFRPVPVYTGFYDDVSE</sequence>
<protein>
    <recommendedName>
        <fullName evidence="4">Kinase</fullName>
        <ecNumber evidence="4">2.7.-.-</ecNumber>
    </recommendedName>
</protein>
<dbReference type="RefSeq" id="XP_019016125.1">
    <property type="nucleotide sequence ID" value="XM_019161630.1"/>
</dbReference>
<dbReference type="EMBL" id="KV454005">
    <property type="protein sequence ID" value="ODQ45012.1"/>
    <property type="molecule type" value="Genomic_DNA"/>
</dbReference>
<dbReference type="InterPro" id="IPR038286">
    <property type="entry name" value="IPK_sf"/>
</dbReference>
<dbReference type="GO" id="GO:0005737">
    <property type="term" value="C:cytoplasm"/>
    <property type="evidence" value="ECO:0007669"/>
    <property type="project" value="TreeGrafter"/>
</dbReference>
<feature type="region of interest" description="Disordered" evidence="6">
    <location>
        <begin position="195"/>
        <end position="288"/>
    </location>
</feature>
<keyword evidence="8" id="KW-1185">Reference proteome</keyword>
<dbReference type="GO" id="GO:0032958">
    <property type="term" value="P:inositol phosphate biosynthetic process"/>
    <property type="evidence" value="ECO:0007669"/>
    <property type="project" value="InterPro"/>
</dbReference>
<dbReference type="PANTHER" id="PTHR12400">
    <property type="entry name" value="INOSITOL POLYPHOSPHATE KINASE"/>
    <property type="match status" value="1"/>
</dbReference>
<dbReference type="Pfam" id="PF03770">
    <property type="entry name" value="IPK"/>
    <property type="match status" value="1"/>
</dbReference>
<evidence type="ECO:0000313" key="8">
    <source>
        <dbReference type="Proteomes" id="UP000094455"/>
    </source>
</evidence>
<feature type="compositionally biased region" description="Polar residues" evidence="6">
    <location>
        <begin position="11"/>
        <end position="37"/>
    </location>
</feature>
<dbReference type="GO" id="GO:0000824">
    <property type="term" value="F:inositol-1,4,5,6-tetrakisphosphate 3-kinase activity"/>
    <property type="evidence" value="ECO:0007669"/>
    <property type="project" value="TreeGrafter"/>
</dbReference>
<dbReference type="GeneID" id="30178317"/>
<dbReference type="Proteomes" id="UP000094455">
    <property type="component" value="Unassembled WGS sequence"/>
</dbReference>
<feature type="compositionally biased region" description="Polar residues" evidence="6">
    <location>
        <begin position="411"/>
        <end position="437"/>
    </location>
</feature>
<keyword evidence="3 4" id="KW-0418">Kinase</keyword>
<dbReference type="GO" id="GO:0005634">
    <property type="term" value="C:nucleus"/>
    <property type="evidence" value="ECO:0007669"/>
    <property type="project" value="TreeGrafter"/>
</dbReference>
<feature type="compositionally biased region" description="Basic and acidic residues" evidence="6">
    <location>
        <begin position="210"/>
        <end position="221"/>
    </location>
</feature>
<feature type="region of interest" description="Disordered" evidence="6">
    <location>
        <begin position="106"/>
        <end position="128"/>
    </location>
</feature>
<dbReference type="PANTHER" id="PTHR12400:SF21">
    <property type="entry name" value="KINASE"/>
    <property type="match status" value="1"/>
</dbReference>
<keyword evidence="2 4" id="KW-0808">Transferase</keyword>
<organism evidence="7 8">
    <name type="scientific">Pichia membranifaciens NRRL Y-2026</name>
    <dbReference type="NCBI Taxonomy" id="763406"/>
    <lineage>
        <taxon>Eukaryota</taxon>
        <taxon>Fungi</taxon>
        <taxon>Dikarya</taxon>
        <taxon>Ascomycota</taxon>
        <taxon>Saccharomycotina</taxon>
        <taxon>Pichiomycetes</taxon>
        <taxon>Pichiales</taxon>
        <taxon>Pichiaceae</taxon>
        <taxon>Pichia</taxon>
    </lineage>
</organism>
<dbReference type="OrthoDB" id="2573163at2759"/>
<gene>
    <name evidence="7" type="ORF">PICMEDRAFT_17517</name>
</gene>